<organism evidence="2 3">
    <name type="scientific">Terriglobus saanensis (strain ATCC BAA-1853 / DSM 23119 / SP1PR4)</name>
    <dbReference type="NCBI Taxonomy" id="401053"/>
    <lineage>
        <taxon>Bacteria</taxon>
        <taxon>Pseudomonadati</taxon>
        <taxon>Acidobacteriota</taxon>
        <taxon>Terriglobia</taxon>
        <taxon>Terriglobales</taxon>
        <taxon>Acidobacteriaceae</taxon>
        <taxon>Terriglobus</taxon>
    </lineage>
</organism>
<evidence type="ECO:0000313" key="2">
    <source>
        <dbReference type="EMBL" id="ADV84324.1"/>
    </source>
</evidence>
<dbReference type="AlphaFoldDB" id="E8UYV8"/>
<reference evidence="2 3" key="1">
    <citation type="journal article" date="2012" name="Stand. Genomic Sci.">
        <title>Complete genome sequence of Terriglobus saanensis type strain SP1PR4(T), an Acidobacteria from tundra soil.</title>
        <authorList>
            <person name="Rawat S.R."/>
            <person name="Mannisto M.K."/>
            <person name="Starovoytov V."/>
            <person name="Goodwin L."/>
            <person name="Nolan M."/>
            <person name="Hauser L."/>
            <person name="Land M."/>
            <person name="Davenport K.W."/>
            <person name="Woyke T."/>
            <person name="Haggblom M.M."/>
        </authorList>
    </citation>
    <scope>NUCLEOTIDE SEQUENCE</scope>
    <source>
        <strain evidence="3">ATCC BAA-1853 / DSM 23119 / SP1PR4</strain>
    </source>
</reference>
<dbReference type="Proteomes" id="UP000006844">
    <property type="component" value="Chromosome"/>
</dbReference>
<keyword evidence="3" id="KW-1185">Reference proteome</keyword>
<dbReference type="STRING" id="401053.AciPR4_3571"/>
<dbReference type="HOGENOM" id="CLU_070775_0_0_0"/>
<feature type="compositionally biased region" description="Polar residues" evidence="1">
    <location>
        <begin position="116"/>
        <end position="125"/>
    </location>
</feature>
<proteinExistence type="predicted"/>
<gene>
    <name evidence="2" type="ordered locus">AciPR4_3571</name>
</gene>
<dbReference type="EMBL" id="CP002467">
    <property type="protein sequence ID" value="ADV84324.1"/>
    <property type="molecule type" value="Genomic_DNA"/>
</dbReference>
<accession>E8UYV8</accession>
<sequence length="336" mass="37094">MLSQVGWIHANLSQLNLEGLSPRLTRLKHIQRALFCAYKEWSHLRPALCLTLFCGSLFCGLAAEVSAQQTTLELPDAPRPSAEVLIAMVRTSEPISSSVASPFDMSFDPDDFQQSTPRMSDSSDPPTKKLDENGKPVSRAGQQPKRILGLMPNYRSVSSGTTPPKPTFKHNFVIATHQSFDYSSFIFLGITSLSAEGIDSHPALGKGVGGFWGYTWRGFLDKTDGTYLGAWLLPSILHEDTRYYAMGEGSKWKRAGYVISRQAVARTYGGHQTPNIAGLGAKVLTQVISRNYYPAGSTDFGTLATKFGYAMARDIGFTMFREFYPDIAIHVLHRKP</sequence>
<name>E8UYV8_TERSS</name>
<dbReference type="eggNOG" id="ENOG5033RXY">
    <property type="taxonomic scope" value="Bacteria"/>
</dbReference>
<evidence type="ECO:0000313" key="3">
    <source>
        <dbReference type="Proteomes" id="UP000006844"/>
    </source>
</evidence>
<protein>
    <submittedName>
        <fullName evidence="2">Uncharacterized protein</fullName>
    </submittedName>
</protein>
<feature type="region of interest" description="Disordered" evidence="1">
    <location>
        <begin position="97"/>
        <end position="142"/>
    </location>
</feature>
<dbReference type="KEGG" id="tsa:AciPR4_3571"/>
<evidence type="ECO:0000256" key="1">
    <source>
        <dbReference type="SAM" id="MobiDB-lite"/>
    </source>
</evidence>